<evidence type="ECO:0000256" key="1">
    <source>
        <dbReference type="ARBA" id="ARBA00023015"/>
    </source>
</evidence>
<dbReference type="CDD" id="cd01392">
    <property type="entry name" value="HTH_LacI"/>
    <property type="match status" value="1"/>
</dbReference>
<dbReference type="GO" id="GO:0003700">
    <property type="term" value="F:DNA-binding transcription factor activity"/>
    <property type="evidence" value="ECO:0007669"/>
    <property type="project" value="TreeGrafter"/>
</dbReference>
<keyword evidence="3" id="KW-0804">Transcription</keyword>
<gene>
    <name evidence="6" type="primary">malR</name>
    <name evidence="5" type="ORF">BU200_07175</name>
    <name evidence="6" type="ORF">NCTC12957_00354</name>
</gene>
<dbReference type="SMART" id="SM00354">
    <property type="entry name" value="HTH_LACI"/>
    <property type="match status" value="1"/>
</dbReference>
<dbReference type="OrthoDB" id="9788209at2"/>
<dbReference type="InterPro" id="IPR000843">
    <property type="entry name" value="HTH_LacI"/>
</dbReference>
<keyword evidence="2" id="KW-0238">DNA-binding</keyword>
<dbReference type="PRINTS" id="PR00036">
    <property type="entry name" value="HTHLACI"/>
</dbReference>
<evidence type="ECO:0000313" key="8">
    <source>
        <dbReference type="Proteomes" id="UP000255213"/>
    </source>
</evidence>
<dbReference type="Proteomes" id="UP000186437">
    <property type="component" value="Unassembled WGS sequence"/>
</dbReference>
<protein>
    <submittedName>
        <fullName evidence="5 6">Transcriptional regulator</fullName>
    </submittedName>
</protein>
<sequence>MRATIKDVARLAGVSPSTVTRVIQNSSAISQKTKDIVRKAMVELNYHPNLNARSLVSSYSQVIGLVLPDDSDIFYQNPFFPTALRGISQVAADHNYALQISTGKDEKQRLEAISQMVYGRRVDGLIFLYSKPDDPLVQLAIQHNFPFLILGKAASPFISLVDNDNIQAAFEATSYFIQKGYKNPAFVAGNKELVVSQDRYKGYKKALKAYNIPLDDSKVKFSSGFLLEDSSYKVMKKLMKQKPDAIITTDTMVAEGILQYLHEINVHLPIISFDSVKPKLAIDAYVDVHAIQLGRVACDTLLQIINDSKENKQICYRRVIPHTITEL</sequence>
<dbReference type="RefSeq" id="WP_075099533.1">
    <property type="nucleotide sequence ID" value="NZ_MSJL01000031.1"/>
</dbReference>
<evidence type="ECO:0000313" key="6">
    <source>
        <dbReference type="EMBL" id="SUN05968.1"/>
    </source>
</evidence>
<dbReference type="Gene3D" id="1.10.260.40">
    <property type="entry name" value="lambda repressor-like DNA-binding domains"/>
    <property type="match status" value="1"/>
</dbReference>
<keyword evidence="7" id="KW-1185">Reference proteome</keyword>
<organism evidence="5 7">
    <name type="scientific">Streptococcus acidominimus</name>
    <dbReference type="NCBI Taxonomy" id="1326"/>
    <lineage>
        <taxon>Bacteria</taxon>
        <taxon>Bacillati</taxon>
        <taxon>Bacillota</taxon>
        <taxon>Bacilli</taxon>
        <taxon>Lactobacillales</taxon>
        <taxon>Streptococcaceae</taxon>
        <taxon>Streptococcus</taxon>
    </lineage>
</organism>
<dbReference type="Pfam" id="PF00532">
    <property type="entry name" value="Peripla_BP_1"/>
    <property type="match status" value="1"/>
</dbReference>
<dbReference type="SUPFAM" id="SSF47413">
    <property type="entry name" value="lambda repressor-like DNA-binding domains"/>
    <property type="match status" value="1"/>
</dbReference>
<dbReference type="PROSITE" id="PS50932">
    <property type="entry name" value="HTH_LACI_2"/>
    <property type="match status" value="1"/>
</dbReference>
<evidence type="ECO:0000256" key="3">
    <source>
        <dbReference type="ARBA" id="ARBA00023163"/>
    </source>
</evidence>
<evidence type="ECO:0000256" key="2">
    <source>
        <dbReference type="ARBA" id="ARBA00023125"/>
    </source>
</evidence>
<dbReference type="InterPro" id="IPR001761">
    <property type="entry name" value="Peripla_BP/Lac1_sug-bd_dom"/>
</dbReference>
<name>A0A1Q8ECH1_STRAI</name>
<dbReference type="PANTHER" id="PTHR30146:SF109">
    <property type="entry name" value="HTH-TYPE TRANSCRIPTIONAL REGULATOR GALS"/>
    <property type="match status" value="1"/>
</dbReference>
<keyword evidence="1" id="KW-0805">Transcription regulation</keyword>
<dbReference type="AlphaFoldDB" id="A0A1Q8ECH1"/>
<dbReference type="InterPro" id="IPR010982">
    <property type="entry name" value="Lambda_DNA-bd_dom_sf"/>
</dbReference>
<accession>A0A1Q8ECH1</accession>
<dbReference type="PROSITE" id="PS00356">
    <property type="entry name" value="HTH_LACI_1"/>
    <property type="match status" value="1"/>
</dbReference>
<dbReference type="Gene3D" id="3.40.50.2300">
    <property type="match status" value="2"/>
</dbReference>
<reference evidence="7" key="2">
    <citation type="submission" date="2016-12" db="EMBL/GenBank/DDBJ databases">
        <authorList>
            <person name="Gulvik C.A."/>
        </authorList>
    </citation>
    <scope>NUCLEOTIDE SEQUENCE [LARGE SCALE GENOMIC DNA]</scope>
    <source>
        <strain evidence="7">ATCC 51725</strain>
    </source>
</reference>
<reference evidence="6 8" key="3">
    <citation type="submission" date="2018-06" db="EMBL/GenBank/DDBJ databases">
        <authorList>
            <consortium name="Pathogen Informatics"/>
            <person name="Doyle S."/>
        </authorList>
    </citation>
    <scope>NUCLEOTIDE SEQUENCE [LARGE SCALE GENOMIC DNA]</scope>
    <source>
        <strain evidence="6 8">NCTC12957</strain>
    </source>
</reference>
<evidence type="ECO:0000259" key="4">
    <source>
        <dbReference type="PROSITE" id="PS50932"/>
    </source>
</evidence>
<dbReference type="SUPFAM" id="SSF53822">
    <property type="entry name" value="Periplasmic binding protein-like I"/>
    <property type="match status" value="1"/>
</dbReference>
<dbReference type="Proteomes" id="UP000255213">
    <property type="component" value="Unassembled WGS sequence"/>
</dbReference>
<reference evidence="5" key="1">
    <citation type="submission" date="2016-12" db="EMBL/GenBank/DDBJ databases">
        <authorList>
            <person name="Song W.-J."/>
            <person name="Kurnit D.M."/>
        </authorList>
    </citation>
    <scope>NUCLEOTIDE SEQUENCE [LARGE SCALE GENOMIC DNA]</scope>
    <source>
        <strain evidence="5">ATCC 51725</strain>
    </source>
</reference>
<proteinExistence type="predicted"/>
<feature type="domain" description="HTH lacI-type" evidence="4">
    <location>
        <begin position="3"/>
        <end position="57"/>
    </location>
</feature>
<dbReference type="InterPro" id="IPR028082">
    <property type="entry name" value="Peripla_BP_I"/>
</dbReference>
<evidence type="ECO:0000313" key="7">
    <source>
        <dbReference type="Proteomes" id="UP000186437"/>
    </source>
</evidence>
<dbReference type="PANTHER" id="PTHR30146">
    <property type="entry name" value="LACI-RELATED TRANSCRIPTIONAL REPRESSOR"/>
    <property type="match status" value="1"/>
</dbReference>
<dbReference type="CDD" id="cd06294">
    <property type="entry name" value="PBP1_MalR-like"/>
    <property type="match status" value="1"/>
</dbReference>
<dbReference type="Pfam" id="PF00356">
    <property type="entry name" value="LacI"/>
    <property type="match status" value="1"/>
</dbReference>
<dbReference type="EMBL" id="MSJL01000031">
    <property type="protein sequence ID" value="OLF49477.1"/>
    <property type="molecule type" value="Genomic_DNA"/>
</dbReference>
<dbReference type="GO" id="GO:0000976">
    <property type="term" value="F:transcription cis-regulatory region binding"/>
    <property type="evidence" value="ECO:0007669"/>
    <property type="project" value="TreeGrafter"/>
</dbReference>
<dbReference type="EMBL" id="UHEN01000001">
    <property type="protein sequence ID" value="SUN05968.1"/>
    <property type="molecule type" value="Genomic_DNA"/>
</dbReference>
<evidence type="ECO:0000313" key="5">
    <source>
        <dbReference type="EMBL" id="OLF49477.1"/>
    </source>
</evidence>